<dbReference type="GO" id="GO:0005524">
    <property type="term" value="F:ATP binding"/>
    <property type="evidence" value="ECO:0007669"/>
    <property type="project" value="UniProtKB-UniRule"/>
</dbReference>
<feature type="compositionally biased region" description="Low complexity" evidence="7">
    <location>
        <begin position="372"/>
        <end position="390"/>
    </location>
</feature>
<dbReference type="InterPro" id="IPR011009">
    <property type="entry name" value="Kinase-like_dom_sf"/>
</dbReference>
<feature type="region of interest" description="Disordered" evidence="7">
    <location>
        <begin position="284"/>
        <end position="354"/>
    </location>
</feature>
<dbReference type="GO" id="GO:0005634">
    <property type="term" value="C:nucleus"/>
    <property type="evidence" value="ECO:0007669"/>
    <property type="project" value="TreeGrafter"/>
</dbReference>
<proteinExistence type="predicted"/>
<feature type="compositionally biased region" description="Basic and acidic residues" evidence="7">
    <location>
        <begin position="284"/>
        <end position="305"/>
    </location>
</feature>
<feature type="compositionally biased region" description="Basic residues" evidence="7">
    <location>
        <begin position="128"/>
        <end position="137"/>
    </location>
</feature>
<evidence type="ECO:0000256" key="7">
    <source>
        <dbReference type="SAM" id="MobiDB-lite"/>
    </source>
</evidence>
<keyword evidence="4" id="KW-0418">Kinase</keyword>
<feature type="compositionally biased region" description="Basic residues" evidence="7">
    <location>
        <begin position="236"/>
        <end position="253"/>
    </location>
</feature>
<feature type="region of interest" description="Disordered" evidence="7">
    <location>
        <begin position="24"/>
        <end position="50"/>
    </location>
</feature>
<dbReference type="PANTHER" id="PTHR45646:SF11">
    <property type="entry name" value="SERINE_THREONINE-PROTEIN KINASE DOA"/>
    <property type="match status" value="1"/>
</dbReference>
<reference evidence="9" key="1">
    <citation type="submission" date="2023-07" db="EMBL/GenBank/DDBJ databases">
        <authorList>
            <consortium name="AG Swart"/>
            <person name="Singh M."/>
            <person name="Singh A."/>
            <person name="Seah K."/>
            <person name="Emmerich C."/>
        </authorList>
    </citation>
    <scope>NUCLEOTIDE SEQUENCE</scope>
    <source>
        <strain evidence="9">DP1</strain>
    </source>
</reference>
<feature type="compositionally biased region" description="Basic and acidic residues" evidence="7">
    <location>
        <begin position="318"/>
        <end position="327"/>
    </location>
</feature>
<dbReference type="InterPro" id="IPR000719">
    <property type="entry name" value="Prot_kinase_dom"/>
</dbReference>
<dbReference type="EMBL" id="CAMPGE010021516">
    <property type="protein sequence ID" value="CAI2379661.1"/>
    <property type="molecule type" value="Genomic_DNA"/>
</dbReference>
<feature type="compositionally biased region" description="Basic residues" evidence="7">
    <location>
        <begin position="149"/>
        <end position="160"/>
    </location>
</feature>
<dbReference type="PANTHER" id="PTHR45646">
    <property type="entry name" value="SERINE/THREONINE-PROTEIN KINASE DOA-RELATED"/>
    <property type="match status" value="1"/>
</dbReference>
<feature type="region of interest" description="Disordered" evidence="7">
    <location>
        <begin position="371"/>
        <end position="417"/>
    </location>
</feature>
<dbReference type="InterPro" id="IPR051175">
    <property type="entry name" value="CLK_kinases"/>
</dbReference>
<feature type="compositionally biased region" description="Polar residues" evidence="7">
    <location>
        <begin position="30"/>
        <end position="43"/>
    </location>
</feature>
<evidence type="ECO:0000313" key="10">
    <source>
        <dbReference type="Proteomes" id="UP001295684"/>
    </source>
</evidence>
<dbReference type="Gene3D" id="3.30.200.20">
    <property type="entry name" value="Phosphorylase Kinase, domain 1"/>
    <property type="match status" value="1"/>
</dbReference>
<organism evidence="9 10">
    <name type="scientific">Euplotes crassus</name>
    <dbReference type="NCBI Taxonomy" id="5936"/>
    <lineage>
        <taxon>Eukaryota</taxon>
        <taxon>Sar</taxon>
        <taxon>Alveolata</taxon>
        <taxon>Ciliophora</taxon>
        <taxon>Intramacronucleata</taxon>
        <taxon>Spirotrichea</taxon>
        <taxon>Hypotrichia</taxon>
        <taxon>Euplotida</taxon>
        <taxon>Euplotidae</taxon>
        <taxon>Moneuplotes</taxon>
    </lineage>
</organism>
<sequence>MFCITTFTNPDSNKLNFTRRYTKRMRNKRSSPSPYSTAATKTPLQGYHKNFRSHDLSRLYETDSKRWRHSKSKRRNHWDYSPRKRRRSSSSSDSYYNNRRYYRQVFRFSSYRHFNSTKEERKSYGRSSHSKKRRKRSHERESSRDTYKRSRRRSRAKNSRRVTPAKTEPRYDSRKTYSQGFSGKLDKKAQEPYWRRINYKDTKNKKKTNDYNNPRKTFKKFNNFRDRSDRFDYHKNEKRHKRRERRKRKHKRRDPSSRQRYPNDYKKKQSKLVSCKKSLLTQMKKKEVSEKGQVQKEVKENDKPAIKQNNNLVKKPPVIKEKEDLIKDIPIAEESTHSKERESKPDPPKAPDICDKKSILEGLEKCTQQFNESENSISVPSSIPSPSLSQEEIENSIKKPDCDNKEPQDNKPISTEIGSKFEEREPKLDKRSSCFEESRYLSEEILESINKDPAICSYNPITQNSQELCLTINKADLMFSEEENMLSISKECSELSYEESSQSMINTLNSQDSSLGEAPHLHAKPGMIIHNYRIIKDLGEGTFGKVFLAQSLFGPELFALKIIRPCKKYLESANFEYEICKEVQTLALQYNHYLESPQNYCVNVVENFDFTLEDSDKYKCLVFEALGRSLYDVIKENNYRGFPVDQIMKIAHKVLKALDFLHSIHITHTDIKPENILFTCNKTVAVHSKDEMPSQLENKKVIFQGMVESEDLYDESLYAEYQMMKNPDVKLIDFGGATKSDEKGGRIINTRQYRSPEVILGCCNWDHKSDIWSVACVLVELYTGELFFPAHHDIEHLCMIEKVLGPIEEWMILNAGCVATENESKKWDPYLSKKPIKNYGNSNWIGRVRWAPDEIIKDRESYTGCIPLLSDIILPEHNKFHCLLKEMFIKNPKKRPNACELISKFFSEDYNE</sequence>
<keyword evidence="10" id="KW-1185">Reference proteome</keyword>
<dbReference type="Gene3D" id="1.10.510.10">
    <property type="entry name" value="Transferase(Phosphotransferase) domain 1"/>
    <property type="match status" value="1"/>
</dbReference>
<comment type="caution">
    <text evidence="9">The sequence shown here is derived from an EMBL/GenBank/DDBJ whole genome shotgun (WGS) entry which is preliminary data.</text>
</comment>
<feature type="domain" description="Protein kinase" evidence="8">
    <location>
        <begin position="532"/>
        <end position="906"/>
    </location>
</feature>
<dbReference type="SUPFAM" id="SSF56112">
    <property type="entry name" value="Protein kinase-like (PK-like)"/>
    <property type="match status" value="1"/>
</dbReference>
<dbReference type="InterPro" id="IPR017441">
    <property type="entry name" value="Protein_kinase_ATP_BS"/>
</dbReference>
<gene>
    <name evidence="9" type="ORF">ECRASSUSDP1_LOCUS21074</name>
</gene>
<feature type="binding site" evidence="6">
    <location>
        <position position="567"/>
    </location>
    <ligand>
        <name>ATP</name>
        <dbReference type="ChEBI" id="CHEBI:30616"/>
    </ligand>
</feature>
<evidence type="ECO:0000313" key="9">
    <source>
        <dbReference type="EMBL" id="CAI2379661.1"/>
    </source>
</evidence>
<evidence type="ECO:0000256" key="5">
    <source>
        <dbReference type="ARBA" id="ARBA00022840"/>
    </source>
</evidence>
<keyword evidence="2" id="KW-0808">Transferase</keyword>
<evidence type="ECO:0000256" key="3">
    <source>
        <dbReference type="ARBA" id="ARBA00022741"/>
    </source>
</evidence>
<keyword evidence="5 6" id="KW-0067">ATP-binding</keyword>
<dbReference type="PROSITE" id="PS50011">
    <property type="entry name" value="PROTEIN_KINASE_DOM"/>
    <property type="match status" value="1"/>
</dbReference>
<protein>
    <recommendedName>
        <fullName evidence="8">Protein kinase domain-containing protein</fullName>
    </recommendedName>
</protein>
<feature type="compositionally biased region" description="Basic and acidic residues" evidence="7">
    <location>
        <begin position="395"/>
        <end position="409"/>
    </location>
</feature>
<dbReference type="GO" id="GO:0004674">
    <property type="term" value="F:protein serine/threonine kinase activity"/>
    <property type="evidence" value="ECO:0007669"/>
    <property type="project" value="UniProtKB-KW"/>
</dbReference>
<evidence type="ECO:0000256" key="6">
    <source>
        <dbReference type="PROSITE-ProRule" id="PRU10141"/>
    </source>
</evidence>
<evidence type="ECO:0000256" key="4">
    <source>
        <dbReference type="ARBA" id="ARBA00022777"/>
    </source>
</evidence>
<dbReference type="PROSITE" id="PS00107">
    <property type="entry name" value="PROTEIN_KINASE_ATP"/>
    <property type="match status" value="1"/>
</dbReference>
<feature type="region of interest" description="Disordered" evidence="7">
    <location>
        <begin position="64"/>
        <end position="94"/>
    </location>
</feature>
<keyword evidence="1" id="KW-0723">Serine/threonine-protein kinase</keyword>
<dbReference type="Proteomes" id="UP001295684">
    <property type="component" value="Unassembled WGS sequence"/>
</dbReference>
<feature type="compositionally biased region" description="Basic and acidic residues" evidence="7">
    <location>
        <begin position="334"/>
        <end position="354"/>
    </location>
</feature>
<dbReference type="SMART" id="SM00220">
    <property type="entry name" value="S_TKc"/>
    <property type="match status" value="1"/>
</dbReference>
<evidence type="ECO:0000256" key="2">
    <source>
        <dbReference type="ARBA" id="ARBA00022679"/>
    </source>
</evidence>
<accession>A0AAD1XUW9</accession>
<dbReference type="AlphaFoldDB" id="A0AAD1XUW9"/>
<dbReference type="InterPro" id="IPR008271">
    <property type="entry name" value="Ser/Thr_kinase_AS"/>
</dbReference>
<name>A0AAD1XUW9_EUPCR</name>
<feature type="compositionally biased region" description="Basic and acidic residues" evidence="7">
    <location>
        <begin position="254"/>
        <end position="267"/>
    </location>
</feature>
<feature type="compositionally biased region" description="Basic residues" evidence="7">
    <location>
        <begin position="66"/>
        <end position="76"/>
    </location>
</feature>
<dbReference type="Pfam" id="PF00069">
    <property type="entry name" value="Pkinase"/>
    <property type="match status" value="1"/>
</dbReference>
<feature type="compositionally biased region" description="Basic and acidic residues" evidence="7">
    <location>
        <begin position="184"/>
        <end position="202"/>
    </location>
</feature>
<feature type="compositionally biased region" description="Basic and acidic residues" evidence="7">
    <location>
        <begin position="223"/>
        <end position="235"/>
    </location>
</feature>
<evidence type="ECO:0000259" key="8">
    <source>
        <dbReference type="PROSITE" id="PS50011"/>
    </source>
</evidence>
<feature type="region of interest" description="Disordered" evidence="7">
    <location>
        <begin position="117"/>
        <end position="272"/>
    </location>
</feature>
<feature type="compositionally biased region" description="Basic and acidic residues" evidence="7">
    <location>
        <begin position="138"/>
        <end position="148"/>
    </location>
</feature>
<evidence type="ECO:0000256" key="1">
    <source>
        <dbReference type="ARBA" id="ARBA00022527"/>
    </source>
</evidence>
<keyword evidence="3 6" id="KW-0547">Nucleotide-binding</keyword>
<dbReference type="PROSITE" id="PS00108">
    <property type="entry name" value="PROTEIN_KINASE_ST"/>
    <property type="match status" value="1"/>
</dbReference>